<dbReference type="InterPro" id="IPR027417">
    <property type="entry name" value="P-loop_NTPase"/>
</dbReference>
<dbReference type="InterPro" id="IPR016032">
    <property type="entry name" value="Sig_transdc_resp-reg_C-effctor"/>
</dbReference>
<keyword evidence="3" id="KW-1185">Reference proteome</keyword>
<sequence>MVQRIGVMARRPLPSAGIPGAAYSTTLIGQSHKVTEVEGYIDEGDPVVVVTGSGGVGKTRLAGEAFEQRRDAYDAAAFLRLEEISGEAGDEATVERICNLLLADLHVANHQPDARPLDVLIGFLCDRSVLLVLDNCEQLLKPVQELVDLLINRAPHLQIIVTSRAWLEIHGARIVHLNPLRVPKEDAGRVEAEECDAVKLLQDRAALAGWPLTADDDWSVIVRLVRWSDGIPLILELVAAQLSTGRSPRVVFERLEGGSALRYAPGTRGVQAHHLALDAAIGESWKLCTEVQRRVWARLTVFTGGFTLEAAEQVCADAAVDRAVILTTLDYLVRHSIIEGASADGRYRQHNYLREYGRRRLTQFGDQDAIEERLCAWVAQLVRDAADGWFGRDEMCWLTGVNAESGNITGVVTWCAERGEVERGLTIMVDLLRTRAPYFFATEIPVCRQVDDLLRAGPAEPSPVRVSALAMVGWIWIAIGARERGKAHRDECLDLARRIGMENAPAVLFIDGTYDALAMGLRSGYAKLEAAREGFRAAGADGSAYMAALFHAFTAGLHGPVEEADRMSQWCLDEAYARGAEWAITWAEWTRGLPEGSQPQASARNALRAQVKLGDLWGPAWGVEEEARKRVLAGDLVGGARLYGGSDSLQARHGVRFNGLPGWRHHRDIAIDAIIDGIGEEAFEAARLTGSRWRDEQIVAFALGEADPVSPRLTRRQWEIARMVSEEMSNIEIGAALHVSARTVEGELTKIYRRLNLCGRTELRRVVSAHLGAQRRLQRTGSAATPRMIPNVRRTVASG</sequence>
<dbReference type="PANTHER" id="PTHR47691:SF3">
    <property type="entry name" value="HTH-TYPE TRANSCRIPTIONAL REGULATOR RV0890C-RELATED"/>
    <property type="match status" value="1"/>
</dbReference>
<dbReference type="Proteomes" id="UP001227101">
    <property type="component" value="Chromosome"/>
</dbReference>
<dbReference type="Pfam" id="PF00931">
    <property type="entry name" value="NB-ARC"/>
    <property type="match status" value="1"/>
</dbReference>
<dbReference type="InterPro" id="IPR002182">
    <property type="entry name" value="NB-ARC"/>
</dbReference>
<dbReference type="InterPro" id="IPR000792">
    <property type="entry name" value="Tscrpt_reg_LuxR_C"/>
</dbReference>
<dbReference type="SUPFAM" id="SSF46894">
    <property type="entry name" value="C-terminal effector domain of the bipartite response regulators"/>
    <property type="match status" value="1"/>
</dbReference>
<dbReference type="PANTHER" id="PTHR47691">
    <property type="entry name" value="REGULATOR-RELATED"/>
    <property type="match status" value="1"/>
</dbReference>
<evidence type="ECO:0000313" key="2">
    <source>
        <dbReference type="EMBL" id="WIV60622.1"/>
    </source>
</evidence>
<dbReference type="Gene3D" id="1.10.10.10">
    <property type="entry name" value="Winged helix-like DNA-binding domain superfamily/Winged helix DNA-binding domain"/>
    <property type="match status" value="1"/>
</dbReference>
<gene>
    <name evidence="2" type="ORF">QP939_19450</name>
</gene>
<dbReference type="PROSITE" id="PS50043">
    <property type="entry name" value="HTH_LUXR_2"/>
    <property type="match status" value="1"/>
</dbReference>
<proteinExistence type="predicted"/>
<dbReference type="SUPFAM" id="SSF52540">
    <property type="entry name" value="P-loop containing nucleoside triphosphate hydrolases"/>
    <property type="match status" value="1"/>
</dbReference>
<dbReference type="InterPro" id="IPR036388">
    <property type="entry name" value="WH-like_DNA-bd_sf"/>
</dbReference>
<dbReference type="PRINTS" id="PR00364">
    <property type="entry name" value="DISEASERSIST"/>
</dbReference>
<dbReference type="SMART" id="SM00421">
    <property type="entry name" value="HTH_LUXR"/>
    <property type="match status" value="1"/>
</dbReference>
<dbReference type="EMBL" id="CP127173">
    <property type="protein sequence ID" value="WIV60622.1"/>
    <property type="molecule type" value="Genomic_DNA"/>
</dbReference>
<reference evidence="2 3" key="1">
    <citation type="submission" date="2023-06" db="EMBL/GenBank/DDBJ databases">
        <authorList>
            <person name="Oyuntsetseg B."/>
            <person name="Kim S.B."/>
        </authorList>
    </citation>
    <scope>NUCLEOTIDE SEQUENCE [LARGE SCALE GENOMIC DNA]</scope>
    <source>
        <strain evidence="2 3">2-2</strain>
    </source>
</reference>
<organism evidence="2 3">
    <name type="scientific">Amycolatopsis nalaikhensis</name>
    <dbReference type="NCBI Taxonomy" id="715472"/>
    <lineage>
        <taxon>Bacteria</taxon>
        <taxon>Bacillati</taxon>
        <taxon>Actinomycetota</taxon>
        <taxon>Actinomycetes</taxon>
        <taxon>Pseudonocardiales</taxon>
        <taxon>Pseudonocardiaceae</taxon>
        <taxon>Amycolatopsis</taxon>
    </lineage>
</organism>
<protein>
    <submittedName>
        <fullName evidence="2">LuxR C-terminal-related transcriptional regulator</fullName>
    </submittedName>
</protein>
<dbReference type="Pfam" id="PF00196">
    <property type="entry name" value="GerE"/>
    <property type="match status" value="1"/>
</dbReference>
<feature type="domain" description="HTH luxR-type" evidence="1">
    <location>
        <begin position="706"/>
        <end position="771"/>
    </location>
</feature>
<dbReference type="RefSeq" id="WP_285458209.1">
    <property type="nucleotide sequence ID" value="NZ_CP127173.1"/>
</dbReference>
<evidence type="ECO:0000313" key="3">
    <source>
        <dbReference type="Proteomes" id="UP001227101"/>
    </source>
</evidence>
<name>A0ABY8XY08_9PSEU</name>
<dbReference type="CDD" id="cd06170">
    <property type="entry name" value="LuxR_C_like"/>
    <property type="match status" value="1"/>
</dbReference>
<dbReference type="Gene3D" id="3.40.50.300">
    <property type="entry name" value="P-loop containing nucleotide triphosphate hydrolases"/>
    <property type="match status" value="1"/>
</dbReference>
<accession>A0ABY8XY08</accession>
<evidence type="ECO:0000259" key="1">
    <source>
        <dbReference type="PROSITE" id="PS50043"/>
    </source>
</evidence>